<evidence type="ECO:0000313" key="2">
    <source>
        <dbReference type="Proteomes" id="UP000510660"/>
    </source>
</evidence>
<accession>A0A7H9EAU4</accession>
<dbReference type="NCBIfam" id="TIGR01669">
    <property type="entry name" value="phage_XkdX"/>
    <property type="match status" value="1"/>
</dbReference>
<proteinExistence type="predicted"/>
<gene>
    <name evidence="1" type="ORF">GTO85_08210</name>
</gene>
<evidence type="ECO:0000313" key="1">
    <source>
        <dbReference type="EMBL" id="QLL74332.1"/>
    </source>
</evidence>
<name>A0A7H9EAU4_9LACO</name>
<dbReference type="EMBL" id="CP047415">
    <property type="protein sequence ID" value="QLL74332.1"/>
    <property type="molecule type" value="Genomic_DNA"/>
</dbReference>
<organism evidence="1 2">
    <name type="scientific">Lactobacillus crispatus</name>
    <dbReference type="NCBI Taxonomy" id="47770"/>
    <lineage>
        <taxon>Bacteria</taxon>
        <taxon>Bacillati</taxon>
        <taxon>Bacillota</taxon>
        <taxon>Bacilli</taxon>
        <taxon>Lactobacillales</taxon>
        <taxon>Lactobacillaceae</taxon>
        <taxon>Lactobacillus</taxon>
    </lineage>
</organism>
<sequence length="49" mass="5479">MEDLLFTMIKEQYDWGWAGADKSYVASCVVQGGITPDQYKEITGEAYVA</sequence>
<reference evidence="1 2" key="1">
    <citation type="submission" date="2020-01" db="EMBL/GenBank/DDBJ databases">
        <title>Complete and circular genome sequences of six lactobacillus isolates from horses.</title>
        <authorList>
            <person name="Hassan H.M."/>
        </authorList>
    </citation>
    <scope>NUCLEOTIDE SEQUENCE [LARGE SCALE GENOMIC DNA]</scope>
    <source>
        <strain evidence="1 2">1D</strain>
    </source>
</reference>
<dbReference type="AlphaFoldDB" id="A0A7H9EAU4"/>
<dbReference type="Proteomes" id="UP000510660">
    <property type="component" value="Chromosome"/>
</dbReference>
<dbReference type="RefSeq" id="WP_180860396.1">
    <property type="nucleotide sequence ID" value="NZ_CP047415.1"/>
</dbReference>
<dbReference type="InterPro" id="IPR010022">
    <property type="entry name" value="XkdX"/>
</dbReference>
<protein>
    <submittedName>
        <fullName evidence="1">XkdX family protein</fullName>
    </submittedName>
</protein>
<dbReference type="Pfam" id="PF09693">
    <property type="entry name" value="Phage_XkdX"/>
    <property type="match status" value="1"/>
</dbReference>